<dbReference type="EMBL" id="BLLK01000022">
    <property type="protein sequence ID" value="GFH46860.1"/>
    <property type="molecule type" value="Genomic_DNA"/>
</dbReference>
<evidence type="ECO:0000256" key="1">
    <source>
        <dbReference type="SAM" id="MobiDB-lite"/>
    </source>
</evidence>
<accession>A0AAD3CLI1</accession>
<keyword evidence="3" id="KW-1185">Reference proteome</keyword>
<organism evidence="2 3">
    <name type="scientific">Chaetoceros tenuissimus</name>
    <dbReference type="NCBI Taxonomy" id="426638"/>
    <lineage>
        <taxon>Eukaryota</taxon>
        <taxon>Sar</taxon>
        <taxon>Stramenopiles</taxon>
        <taxon>Ochrophyta</taxon>
        <taxon>Bacillariophyta</taxon>
        <taxon>Coscinodiscophyceae</taxon>
        <taxon>Chaetocerotophycidae</taxon>
        <taxon>Chaetocerotales</taxon>
        <taxon>Chaetocerotaceae</taxon>
        <taxon>Chaetoceros</taxon>
    </lineage>
</organism>
<sequence>MGSAQSTSLPERKINEIPATTTEVKIDPSANEAPKKKKKKPKNLTGFQLVEYNCRKKRRAYDICHASKHKAFVGGKKFEDKEGDEVSCEDLFEEYKECIYHGMYQDRLKRGVKTQLTEESALGTYVAEQEDE</sequence>
<comment type="caution">
    <text evidence="2">The sequence shown here is derived from an EMBL/GenBank/DDBJ whole genome shotgun (WGS) entry which is preliminary data.</text>
</comment>
<dbReference type="Proteomes" id="UP001054902">
    <property type="component" value="Unassembled WGS sequence"/>
</dbReference>
<dbReference type="AlphaFoldDB" id="A0AAD3CLI1"/>
<reference evidence="2 3" key="1">
    <citation type="journal article" date="2021" name="Sci. Rep.">
        <title>The genome of the diatom Chaetoceros tenuissimus carries an ancient integrated fragment of an extant virus.</title>
        <authorList>
            <person name="Hongo Y."/>
            <person name="Kimura K."/>
            <person name="Takaki Y."/>
            <person name="Yoshida Y."/>
            <person name="Baba S."/>
            <person name="Kobayashi G."/>
            <person name="Nagasaki K."/>
            <person name="Hano T."/>
            <person name="Tomaru Y."/>
        </authorList>
    </citation>
    <scope>NUCLEOTIDE SEQUENCE [LARGE SCALE GENOMIC DNA]</scope>
    <source>
        <strain evidence="2 3">NIES-3715</strain>
    </source>
</reference>
<protein>
    <submittedName>
        <fullName evidence="2">Uncharacterized protein</fullName>
    </submittedName>
</protein>
<feature type="region of interest" description="Disordered" evidence="1">
    <location>
        <begin position="1"/>
        <end position="41"/>
    </location>
</feature>
<evidence type="ECO:0000313" key="3">
    <source>
        <dbReference type="Proteomes" id="UP001054902"/>
    </source>
</evidence>
<evidence type="ECO:0000313" key="2">
    <source>
        <dbReference type="EMBL" id="GFH46860.1"/>
    </source>
</evidence>
<proteinExistence type="predicted"/>
<gene>
    <name evidence="2" type="ORF">CTEN210_03334</name>
</gene>
<name>A0AAD3CLI1_9STRA</name>